<reference evidence="3" key="1">
    <citation type="journal article" date="2015" name="Sci. Rep.">
        <title>The genome of Leishmania panamensis: insights into genomics of the L. (Viannia) subgenus.</title>
        <authorList>
            <person name="Llanes A."/>
            <person name="Restrepo C.M."/>
            <person name="Vecchio G.D."/>
            <person name="Anguizola F.J."/>
            <person name="Lleonart R."/>
        </authorList>
    </citation>
    <scope>NUCLEOTIDE SEQUENCE [LARGE SCALE GENOMIC DNA]</scope>
    <source>
        <strain evidence="3">MHOM/PA/94/PSC-1</strain>
    </source>
</reference>
<protein>
    <submittedName>
        <fullName evidence="3">Kinetoplast-associated protein-like protein</fullName>
    </submittedName>
</protein>
<organism evidence="3">
    <name type="scientific">Leishmania panamensis</name>
    <dbReference type="NCBI Taxonomy" id="5679"/>
    <lineage>
        <taxon>Eukaryota</taxon>
        <taxon>Discoba</taxon>
        <taxon>Euglenozoa</taxon>
        <taxon>Kinetoplastea</taxon>
        <taxon>Metakinetoplastina</taxon>
        <taxon>Trypanosomatida</taxon>
        <taxon>Trypanosomatidae</taxon>
        <taxon>Leishmaniinae</taxon>
        <taxon>Leishmania</taxon>
        <taxon>Leishmania guyanensis species complex</taxon>
    </lineage>
</organism>
<keyword evidence="2" id="KW-0472">Membrane</keyword>
<dbReference type="VEuPathDB" id="TriTrypDB:LPMP_270240"/>
<evidence type="ECO:0000256" key="2">
    <source>
        <dbReference type="SAM" id="Phobius"/>
    </source>
</evidence>
<evidence type="ECO:0000256" key="1">
    <source>
        <dbReference type="SAM" id="Coils"/>
    </source>
</evidence>
<feature type="transmembrane region" description="Helical" evidence="2">
    <location>
        <begin position="142"/>
        <end position="161"/>
    </location>
</feature>
<accession>A0A088RVV4</accession>
<proteinExistence type="predicted"/>
<name>A0A088RVV4_LEIPA</name>
<evidence type="ECO:0000313" key="3">
    <source>
        <dbReference type="EMBL" id="AIN99404.1"/>
    </source>
</evidence>
<dbReference type="RefSeq" id="XP_010700111.1">
    <property type="nucleotide sequence ID" value="XM_010701809.1"/>
</dbReference>
<feature type="coiled-coil region" evidence="1">
    <location>
        <begin position="2"/>
        <end position="52"/>
    </location>
</feature>
<dbReference type="AlphaFoldDB" id="A0A088RVV4"/>
<keyword evidence="1" id="KW-0175">Coiled coil</keyword>
<dbReference type="EMBL" id="CP009396">
    <property type="protein sequence ID" value="AIN99404.1"/>
    <property type="molecule type" value="Genomic_DNA"/>
</dbReference>
<dbReference type="KEGG" id="lpan:LPMP_270240"/>
<feature type="non-terminal residue" evidence="3">
    <location>
        <position position="1"/>
    </location>
</feature>
<dbReference type="GeneID" id="22576200"/>
<sequence length="162" mass="17342">RIQAEAEEAARIQAEAEEAARIQAEAEEAARIQAEAEEAARIQAEAEEAARIQAESPVVGRVSSDTDVEGVRGDISVNAAMLEATDIEHCGGYSRTVQRRMSKHRRASFAAHFVDKPLSGGAPRSVAPMALVVTESNQKGQFVAGFFFAILAVFAVCGVMLR</sequence>
<keyword evidence="2" id="KW-0812">Transmembrane</keyword>
<gene>
    <name evidence="3" type="ORF">LPMP_270240</name>
</gene>
<keyword evidence="2" id="KW-1133">Transmembrane helix</keyword>